<proteinExistence type="inferred from homology"/>
<dbReference type="Gene3D" id="1.10.10.10">
    <property type="entry name" value="Winged helix-like DNA-binding domain superfamily/Winged helix DNA-binding domain"/>
    <property type="match status" value="1"/>
</dbReference>
<dbReference type="FunFam" id="1.10.10.10:FF:000001">
    <property type="entry name" value="LysR family transcriptional regulator"/>
    <property type="match status" value="1"/>
</dbReference>
<keyword evidence="7" id="KW-1185">Reference proteome</keyword>
<dbReference type="GO" id="GO:0003677">
    <property type="term" value="F:DNA binding"/>
    <property type="evidence" value="ECO:0007669"/>
    <property type="project" value="UniProtKB-KW"/>
</dbReference>
<reference evidence="6" key="1">
    <citation type="submission" date="2023-03" db="EMBL/GenBank/DDBJ databases">
        <title>Selenobaculum gbiensis gen. nov. sp. nov., a new bacterium isolated from the gut microbiota of IBD patient.</title>
        <authorList>
            <person name="Yeo S."/>
            <person name="Park H."/>
            <person name="Huh C.S."/>
        </authorList>
    </citation>
    <scope>NUCLEOTIDE SEQUENCE</scope>
    <source>
        <strain evidence="6">ICN-92133</strain>
    </source>
</reference>
<keyword evidence="4" id="KW-0804">Transcription</keyword>
<dbReference type="CDD" id="cd08438">
    <property type="entry name" value="PBP2_CidR"/>
    <property type="match status" value="1"/>
</dbReference>
<sequence>MDILHLNYFIEVARQKSFTKASQILHVSQPSISKVIKTLENELGVTLFERSGRQIELTDVGYAVFKRAQLVVSEFNDLSNEIHDVVNIQHGQIIVGLPPMIGANFFPKILRRFKKHYPKVTIKLIEVGSKQIELDVKNGLLDIGVIALPISEEDIISFSFLKEALQVVLPATHPLANRSSIELPELNDQNFILYSNDFSLNDLIYEQCRVNGFSPRVVCQSSHWDFIAEMVAESLGIALLPETICKDLDDRLVSVKLEKTIIPWNLALIWKKDKYLSFATRKWIELTKKHFAL</sequence>
<evidence type="ECO:0000313" key="6">
    <source>
        <dbReference type="EMBL" id="WIW71174.1"/>
    </source>
</evidence>
<dbReference type="PROSITE" id="PS50931">
    <property type="entry name" value="HTH_LYSR"/>
    <property type="match status" value="1"/>
</dbReference>
<evidence type="ECO:0000256" key="4">
    <source>
        <dbReference type="ARBA" id="ARBA00023163"/>
    </source>
</evidence>
<evidence type="ECO:0000313" key="7">
    <source>
        <dbReference type="Proteomes" id="UP001243623"/>
    </source>
</evidence>
<dbReference type="Gene3D" id="3.40.190.290">
    <property type="match status" value="1"/>
</dbReference>
<dbReference type="InterPro" id="IPR005119">
    <property type="entry name" value="LysR_subst-bd"/>
</dbReference>
<dbReference type="GO" id="GO:0005829">
    <property type="term" value="C:cytosol"/>
    <property type="evidence" value="ECO:0007669"/>
    <property type="project" value="TreeGrafter"/>
</dbReference>
<dbReference type="Pfam" id="PF03466">
    <property type="entry name" value="LysR_substrate"/>
    <property type="match status" value="1"/>
</dbReference>
<dbReference type="AlphaFoldDB" id="A0A9Y2AJ95"/>
<evidence type="ECO:0000256" key="1">
    <source>
        <dbReference type="ARBA" id="ARBA00009437"/>
    </source>
</evidence>
<dbReference type="RefSeq" id="WP_147666724.1">
    <property type="nucleotide sequence ID" value="NZ_CP120678.1"/>
</dbReference>
<name>A0A9Y2AJ95_9FIRM</name>
<dbReference type="PANTHER" id="PTHR30419:SF8">
    <property type="entry name" value="NITROGEN ASSIMILATION TRANSCRIPTIONAL ACTIVATOR-RELATED"/>
    <property type="match status" value="1"/>
</dbReference>
<feature type="domain" description="HTH lysR-type" evidence="5">
    <location>
        <begin position="1"/>
        <end position="58"/>
    </location>
</feature>
<evidence type="ECO:0000256" key="2">
    <source>
        <dbReference type="ARBA" id="ARBA00023015"/>
    </source>
</evidence>
<dbReference type="PANTHER" id="PTHR30419">
    <property type="entry name" value="HTH-TYPE TRANSCRIPTIONAL REGULATOR YBHD"/>
    <property type="match status" value="1"/>
</dbReference>
<dbReference type="InterPro" id="IPR036390">
    <property type="entry name" value="WH_DNA-bd_sf"/>
</dbReference>
<dbReference type="PRINTS" id="PR00039">
    <property type="entry name" value="HTHLYSR"/>
</dbReference>
<dbReference type="InterPro" id="IPR050950">
    <property type="entry name" value="HTH-type_LysR_regulators"/>
</dbReference>
<protein>
    <submittedName>
        <fullName evidence="6">LysR family transcriptional regulator</fullName>
    </submittedName>
</protein>
<dbReference type="Proteomes" id="UP001243623">
    <property type="component" value="Chromosome"/>
</dbReference>
<dbReference type="KEGG" id="sgbi:P3F81_02255"/>
<evidence type="ECO:0000256" key="3">
    <source>
        <dbReference type="ARBA" id="ARBA00023125"/>
    </source>
</evidence>
<dbReference type="Pfam" id="PF00126">
    <property type="entry name" value="HTH_1"/>
    <property type="match status" value="1"/>
</dbReference>
<accession>A0A9Y2AJ95</accession>
<keyword evidence="3" id="KW-0238">DNA-binding</keyword>
<organism evidence="6 7">
    <name type="scientific">Selenobaculum gibii</name>
    <dbReference type="NCBI Taxonomy" id="3054208"/>
    <lineage>
        <taxon>Bacteria</taxon>
        <taxon>Bacillati</taxon>
        <taxon>Bacillota</taxon>
        <taxon>Negativicutes</taxon>
        <taxon>Selenomonadales</taxon>
        <taxon>Selenomonadaceae</taxon>
        <taxon>Selenobaculum</taxon>
    </lineage>
</organism>
<keyword evidence="2" id="KW-0805">Transcription regulation</keyword>
<dbReference type="InterPro" id="IPR036388">
    <property type="entry name" value="WH-like_DNA-bd_sf"/>
</dbReference>
<comment type="similarity">
    <text evidence="1">Belongs to the LysR transcriptional regulatory family.</text>
</comment>
<dbReference type="SUPFAM" id="SSF46785">
    <property type="entry name" value="Winged helix' DNA-binding domain"/>
    <property type="match status" value="1"/>
</dbReference>
<dbReference type="InterPro" id="IPR000847">
    <property type="entry name" value="LysR_HTH_N"/>
</dbReference>
<dbReference type="SUPFAM" id="SSF53850">
    <property type="entry name" value="Periplasmic binding protein-like II"/>
    <property type="match status" value="1"/>
</dbReference>
<evidence type="ECO:0000259" key="5">
    <source>
        <dbReference type="PROSITE" id="PS50931"/>
    </source>
</evidence>
<dbReference type="GO" id="GO:0003700">
    <property type="term" value="F:DNA-binding transcription factor activity"/>
    <property type="evidence" value="ECO:0007669"/>
    <property type="project" value="InterPro"/>
</dbReference>
<dbReference type="EMBL" id="CP120678">
    <property type="protein sequence ID" value="WIW71174.1"/>
    <property type="molecule type" value="Genomic_DNA"/>
</dbReference>
<gene>
    <name evidence="6" type="ORF">P3F81_02255</name>
</gene>